<dbReference type="AlphaFoldDB" id="A0A243S0F3"/>
<dbReference type="PROSITE" id="PS00012">
    <property type="entry name" value="PHOSPHOPANTETHEINE"/>
    <property type="match status" value="1"/>
</dbReference>
<dbReference type="InterPro" id="IPR050091">
    <property type="entry name" value="PKS_NRPS_Biosynth_Enz"/>
</dbReference>
<dbReference type="SMART" id="SM00823">
    <property type="entry name" value="PKS_PP"/>
    <property type="match status" value="1"/>
</dbReference>
<keyword evidence="2" id="KW-0597">Phosphoprotein</keyword>
<evidence type="ECO:0000313" key="8">
    <source>
        <dbReference type="Proteomes" id="UP000195105"/>
    </source>
</evidence>
<protein>
    <submittedName>
        <fullName evidence="7">Uncharacterized protein</fullName>
    </submittedName>
</protein>
<proteinExistence type="predicted"/>
<dbReference type="SMART" id="SM01294">
    <property type="entry name" value="PKS_PP_betabranch"/>
    <property type="match status" value="1"/>
</dbReference>
<dbReference type="Pfam" id="PF14765">
    <property type="entry name" value="PS-DH"/>
    <property type="match status" value="1"/>
</dbReference>
<name>A0A243S0F3_9ACTN</name>
<dbReference type="PANTHER" id="PTHR43775:SF37">
    <property type="entry name" value="SI:DKEY-61P9.11"/>
    <property type="match status" value="1"/>
</dbReference>
<dbReference type="SMART" id="SM00822">
    <property type="entry name" value="PKS_KR"/>
    <property type="match status" value="1"/>
</dbReference>
<dbReference type="NCBIfam" id="TIGR04020">
    <property type="entry name" value="seco_metab_LLM"/>
    <property type="match status" value="1"/>
</dbReference>
<dbReference type="GO" id="GO:0031177">
    <property type="term" value="F:phosphopantetheine binding"/>
    <property type="evidence" value="ECO:0007669"/>
    <property type="project" value="InterPro"/>
</dbReference>
<feature type="domain" description="Carrier" evidence="5">
    <location>
        <begin position="1049"/>
        <end position="1131"/>
    </location>
</feature>
<dbReference type="SUPFAM" id="SSF51679">
    <property type="entry name" value="Bacterial luciferase-like"/>
    <property type="match status" value="1"/>
</dbReference>
<dbReference type="Gene3D" id="3.20.20.30">
    <property type="entry name" value="Luciferase-like domain"/>
    <property type="match status" value="1"/>
</dbReference>
<dbReference type="InterPro" id="IPR011251">
    <property type="entry name" value="Luciferase-like_dom"/>
</dbReference>
<dbReference type="InterPro" id="IPR036736">
    <property type="entry name" value="ACP-like_sf"/>
</dbReference>
<evidence type="ECO:0000259" key="5">
    <source>
        <dbReference type="PROSITE" id="PS50075"/>
    </source>
</evidence>
<dbReference type="InterPro" id="IPR036291">
    <property type="entry name" value="NAD(P)-bd_dom_sf"/>
</dbReference>
<dbReference type="PROSITE" id="PS50075">
    <property type="entry name" value="CARRIER"/>
    <property type="match status" value="1"/>
</dbReference>
<dbReference type="InterPro" id="IPR049900">
    <property type="entry name" value="PKS_mFAS_DH"/>
</dbReference>
<dbReference type="Pfam" id="PF00550">
    <property type="entry name" value="PP-binding"/>
    <property type="match status" value="1"/>
</dbReference>
<evidence type="ECO:0000256" key="3">
    <source>
        <dbReference type="ARBA" id="ARBA00022679"/>
    </source>
</evidence>
<dbReference type="RefSeq" id="WP_086602793.1">
    <property type="nucleotide sequence ID" value="NZ_NGFN01000148.1"/>
</dbReference>
<feature type="region of interest" description="N-terminal hotdog fold" evidence="4">
    <location>
        <begin position="231"/>
        <end position="378"/>
    </location>
</feature>
<sequence length="1149" mass="121477">MKFSLMFFASDENALAEDARYDMLLESARFGDAHGFENVWVPERHFTPLGSLYPNPALLHAALARETSRIGLRAGSVVLPLHSPLRVAEEWAVVDNLSGGRAGISLASGWNPNDFAYFPERYAERSRHLEEGMEQLRALWRGEAITATSGTGEPVSLRTYPRPVQRELPLWLTAASSPASFARAGRTGANLLTHLLDQGVDGLAENVEVYRKARADAGLDPASGRVTVMLHSFVGADAETATELARDPYCAYLKGNMGLLKGLASSRGRDSATDIEALPEAELTQFAGFLYDRFASSRSLIGSPESCLPLVRRLAPFVDEVACLLDFGPTTAQVLDGLPHLDRLRRLAEQDPQVREAAVDRTLPEPASAVARIPAASPSPPAWEDDPEVVKARCGHTVEVAEFFDHVERAGAAYGPRMRCLEGMWVGDGEVLGRLTLPARWAEEGYVFHPALLDNAFLLLGALAPGALSGSGALTLPVGVGTLEPYRQPVGEVYSHVVRTPAAETGDELLADVRLFDAEGTVAYAQGLRMRLVDPEDGGGAPGRDLCYRTDWTAVSAARAADTESGRWLVLADMAGTGEALATALREAGDSVDVVQADAASDAARIRQALYGALADGPLKGVVLARPLDAPDLPDATTDQVRAAQQSGAEAALALVRACLDVDVPTRCGRLWLLTRGAQPAGGTAVTAAGVLQAPVWGLGRVLAAEHPELWGGLIDLDARTAPDEAASATLLSAVLTGARPDEGIPVDDQLAVRDGSLLAARLVRAEEMAAPAPAAPDIDPDGTYLLTGGLGDLGLALAGWLAERGARHLVLVGRRGVSDDTQRVAVDGLTGRGVRVHIAAADVARADDVAALRAELEREGLPPVVGVAHLAGIARGAMLAGLDVEQLREVAEPKVAGAWNLHRVFGDASLFLLVSALPAVFGPVGVGAANYAAANAFLDALAHHRRGRDTDAVALGYGPWNGIGLAVREGGLDQLSRLGVGSMAPAEALDVFGRVLARRPAQVTVARLDWPEVFTALPSARATGQFAAFLDEFGGTGGSAQLLERCAQVEPQEQRMIVGDYLTERLAAVLQTGAEDIDPQVPVVEMGLDSLMALELRVRVKADLGVVVPMVRLLEGPSVEQLTDHVLGLLTEVLGALDGDEEREEITL</sequence>
<dbReference type="PANTHER" id="PTHR43775">
    <property type="entry name" value="FATTY ACID SYNTHASE"/>
    <property type="match status" value="1"/>
</dbReference>
<dbReference type="InterPro" id="IPR049551">
    <property type="entry name" value="PKS_DH_C"/>
</dbReference>
<dbReference type="Pfam" id="PF00296">
    <property type="entry name" value="Bac_luciferase"/>
    <property type="match status" value="1"/>
</dbReference>
<dbReference type="InterPro" id="IPR020806">
    <property type="entry name" value="PKS_PP-bd"/>
</dbReference>
<dbReference type="InterPro" id="IPR036661">
    <property type="entry name" value="Luciferase-like_sf"/>
</dbReference>
<evidence type="ECO:0000256" key="4">
    <source>
        <dbReference type="PROSITE-ProRule" id="PRU01363"/>
    </source>
</evidence>
<dbReference type="GO" id="GO:0071770">
    <property type="term" value="P:DIM/DIP cell wall layer assembly"/>
    <property type="evidence" value="ECO:0007669"/>
    <property type="project" value="TreeGrafter"/>
</dbReference>
<evidence type="ECO:0000259" key="6">
    <source>
        <dbReference type="PROSITE" id="PS52019"/>
    </source>
</evidence>
<dbReference type="InterPro" id="IPR042104">
    <property type="entry name" value="PKS_dehydratase_sf"/>
</dbReference>
<comment type="caution">
    <text evidence="7">The sequence shown here is derived from an EMBL/GenBank/DDBJ whole genome shotgun (WGS) entry which is preliminary data.</text>
</comment>
<dbReference type="Pfam" id="PF08659">
    <property type="entry name" value="KR"/>
    <property type="match status" value="1"/>
</dbReference>
<dbReference type="Proteomes" id="UP000195105">
    <property type="component" value="Unassembled WGS sequence"/>
</dbReference>
<evidence type="ECO:0000313" key="7">
    <source>
        <dbReference type="EMBL" id="OUD00926.1"/>
    </source>
</evidence>
<dbReference type="CDD" id="cd08952">
    <property type="entry name" value="KR_1_SDR_x"/>
    <property type="match status" value="1"/>
</dbReference>
<dbReference type="PROSITE" id="PS52019">
    <property type="entry name" value="PKS_MFAS_DH"/>
    <property type="match status" value="1"/>
</dbReference>
<dbReference type="Gene3D" id="1.10.1200.10">
    <property type="entry name" value="ACP-like"/>
    <property type="match status" value="1"/>
</dbReference>
<dbReference type="Gene3D" id="3.10.129.110">
    <property type="entry name" value="Polyketide synthase dehydratase"/>
    <property type="match status" value="1"/>
</dbReference>
<gene>
    <name evidence="7" type="ORF">CA983_22985</name>
</gene>
<accession>A0A243S0F3</accession>
<evidence type="ECO:0000256" key="2">
    <source>
        <dbReference type="ARBA" id="ARBA00022553"/>
    </source>
</evidence>
<dbReference type="GO" id="GO:0005886">
    <property type="term" value="C:plasma membrane"/>
    <property type="evidence" value="ECO:0007669"/>
    <property type="project" value="TreeGrafter"/>
</dbReference>
<dbReference type="EMBL" id="NGFN01000148">
    <property type="protein sequence ID" value="OUD00926.1"/>
    <property type="molecule type" value="Genomic_DNA"/>
</dbReference>
<evidence type="ECO:0000256" key="1">
    <source>
        <dbReference type="ARBA" id="ARBA00022450"/>
    </source>
</evidence>
<dbReference type="SUPFAM" id="SSF51735">
    <property type="entry name" value="NAD(P)-binding Rossmann-fold domains"/>
    <property type="match status" value="2"/>
</dbReference>
<dbReference type="InterPro" id="IPR013968">
    <property type="entry name" value="PKS_KR"/>
</dbReference>
<dbReference type="GO" id="GO:0017000">
    <property type="term" value="P:antibiotic biosynthetic process"/>
    <property type="evidence" value="ECO:0007669"/>
    <property type="project" value="UniProtKB-ARBA"/>
</dbReference>
<keyword evidence="8" id="KW-1185">Reference proteome</keyword>
<dbReference type="Gene3D" id="3.40.50.720">
    <property type="entry name" value="NAD(P)-binding Rossmann-like Domain"/>
    <property type="match status" value="1"/>
</dbReference>
<dbReference type="GO" id="GO:0004312">
    <property type="term" value="F:fatty acid synthase activity"/>
    <property type="evidence" value="ECO:0007669"/>
    <property type="project" value="TreeGrafter"/>
</dbReference>
<keyword evidence="3" id="KW-0808">Transferase</keyword>
<reference evidence="7 8" key="1">
    <citation type="submission" date="2017-05" db="EMBL/GenBank/DDBJ databases">
        <title>Biotechnological potential of actinobacteria isolated from South African environments.</title>
        <authorList>
            <person name="Le Roes-Hill M."/>
            <person name="Prins A."/>
            <person name="Durrell K.A."/>
        </authorList>
    </citation>
    <scope>NUCLEOTIDE SEQUENCE [LARGE SCALE GENOMIC DNA]</scope>
    <source>
        <strain evidence="7 8">HMC13</strain>
    </source>
</reference>
<dbReference type="InterPro" id="IPR057326">
    <property type="entry name" value="KR_dom"/>
</dbReference>
<dbReference type="InterPro" id="IPR024011">
    <property type="entry name" value="Biosynth_lucif-like_mOase_dom"/>
</dbReference>
<dbReference type="GO" id="GO:0016705">
    <property type="term" value="F:oxidoreductase activity, acting on paired donors, with incorporation or reduction of molecular oxygen"/>
    <property type="evidence" value="ECO:0007669"/>
    <property type="project" value="InterPro"/>
</dbReference>
<dbReference type="InterPro" id="IPR006162">
    <property type="entry name" value="Ppantetheine_attach_site"/>
</dbReference>
<dbReference type="SUPFAM" id="SSF47336">
    <property type="entry name" value="ACP-like"/>
    <property type="match status" value="1"/>
</dbReference>
<organism evidence="7 8">
    <name type="scientific">Streptomyces swartbergensis</name>
    <dbReference type="NCBI Taxonomy" id="487165"/>
    <lineage>
        <taxon>Bacteria</taxon>
        <taxon>Bacillati</taxon>
        <taxon>Actinomycetota</taxon>
        <taxon>Actinomycetes</taxon>
        <taxon>Kitasatosporales</taxon>
        <taxon>Streptomycetaceae</taxon>
        <taxon>Streptomyces</taxon>
    </lineage>
</organism>
<keyword evidence="1" id="KW-0596">Phosphopantetheine</keyword>
<dbReference type="GO" id="GO:0005737">
    <property type="term" value="C:cytoplasm"/>
    <property type="evidence" value="ECO:0007669"/>
    <property type="project" value="TreeGrafter"/>
</dbReference>
<dbReference type="InterPro" id="IPR009081">
    <property type="entry name" value="PP-bd_ACP"/>
</dbReference>
<feature type="region of interest" description="C-terminal hotdog fold" evidence="4">
    <location>
        <begin position="395"/>
        <end position="539"/>
    </location>
</feature>
<feature type="domain" description="PKS/mFAS DH" evidence="6">
    <location>
        <begin position="231"/>
        <end position="539"/>
    </location>
</feature>
<comment type="caution">
    <text evidence="4">Lacks conserved residue(s) required for the propagation of feature annotation.</text>
</comment>
<dbReference type="GO" id="GO:0006633">
    <property type="term" value="P:fatty acid biosynthetic process"/>
    <property type="evidence" value="ECO:0007669"/>
    <property type="project" value="TreeGrafter"/>
</dbReference>